<proteinExistence type="predicted"/>
<dbReference type="EMBL" id="CP013388">
    <property type="protein sequence ID" value="AOJ05931.1"/>
    <property type="molecule type" value="Genomic_DNA"/>
</dbReference>
<feature type="domain" description="Response regulatory" evidence="2">
    <location>
        <begin position="3"/>
        <end position="69"/>
    </location>
</feature>
<gene>
    <name evidence="3" type="ORF">WS71_00280</name>
</gene>
<dbReference type="RefSeq" id="WP_066489224.1">
    <property type="nucleotide sequence ID" value="NZ_CP013388.1"/>
</dbReference>
<organism evidence="3 4">
    <name type="scientific">Burkholderia mayonis</name>
    <dbReference type="NCBI Taxonomy" id="1385591"/>
    <lineage>
        <taxon>Bacteria</taxon>
        <taxon>Pseudomonadati</taxon>
        <taxon>Pseudomonadota</taxon>
        <taxon>Betaproteobacteria</taxon>
        <taxon>Burkholderiales</taxon>
        <taxon>Burkholderiaceae</taxon>
        <taxon>Burkholderia</taxon>
        <taxon>pseudomallei group</taxon>
    </lineage>
</organism>
<evidence type="ECO:0000313" key="4">
    <source>
        <dbReference type="Proteomes" id="UP000067711"/>
    </source>
</evidence>
<dbReference type="AlphaFoldDB" id="A0A1B4FQH6"/>
<evidence type="ECO:0000259" key="2">
    <source>
        <dbReference type="PROSITE" id="PS50110"/>
    </source>
</evidence>
<evidence type="ECO:0000256" key="1">
    <source>
        <dbReference type="PROSITE-ProRule" id="PRU00169"/>
    </source>
</evidence>
<accession>A0A1B4FQH6</accession>
<dbReference type="Proteomes" id="UP000067711">
    <property type="component" value="Chromosome 2"/>
</dbReference>
<dbReference type="SUPFAM" id="SSF52172">
    <property type="entry name" value="CheY-like"/>
    <property type="match status" value="1"/>
</dbReference>
<dbReference type="InterPro" id="IPR011006">
    <property type="entry name" value="CheY-like_superfamily"/>
</dbReference>
<reference evidence="3 4" key="1">
    <citation type="submission" date="2015-12" db="EMBL/GenBank/DDBJ databases">
        <title>Diversity of Burkholderia near neighbor genomes.</title>
        <authorList>
            <person name="Sahl J."/>
            <person name="Wagner D."/>
            <person name="Keim P."/>
        </authorList>
    </citation>
    <scope>NUCLEOTIDE SEQUENCE [LARGE SCALE GENOMIC DNA]</scope>
    <source>
        <strain evidence="3 4">BDU8</strain>
    </source>
</reference>
<sequence>MPAILIVDDHPAIGLAIRTVLSRGQDFGQFYEAANAAEAMALLREHPIELLSSRRVRFRRRTLTRMLRA</sequence>
<evidence type="ECO:0000313" key="3">
    <source>
        <dbReference type="EMBL" id="AOJ05931.1"/>
    </source>
</evidence>
<dbReference type="PROSITE" id="PS50110">
    <property type="entry name" value="RESPONSE_REGULATORY"/>
    <property type="match status" value="1"/>
</dbReference>
<name>A0A1B4FQH6_9BURK</name>
<protein>
    <recommendedName>
        <fullName evidence="2">Response regulatory domain-containing protein</fullName>
    </recommendedName>
</protein>
<dbReference type="InterPro" id="IPR001789">
    <property type="entry name" value="Sig_transdc_resp-reg_receiver"/>
</dbReference>
<dbReference type="Gene3D" id="3.40.50.2300">
    <property type="match status" value="1"/>
</dbReference>
<comment type="caution">
    <text evidence="1">Lacks conserved residue(s) required for the propagation of feature annotation.</text>
</comment>
<dbReference type="GO" id="GO:0000160">
    <property type="term" value="P:phosphorelay signal transduction system"/>
    <property type="evidence" value="ECO:0007669"/>
    <property type="project" value="InterPro"/>
</dbReference>